<protein>
    <recommendedName>
        <fullName evidence="18">CFEM domain-containing protein</fullName>
    </recommendedName>
</protein>
<dbReference type="PANTHER" id="PTHR37928:SF2">
    <property type="entry name" value="GPI ANCHORED CFEM DOMAIN PROTEIN (AFU_ORTHOLOGUE AFUA_6G10580)"/>
    <property type="match status" value="1"/>
</dbReference>
<dbReference type="InterPro" id="IPR051735">
    <property type="entry name" value="CFEM_domain"/>
</dbReference>
<keyword evidence="20" id="KW-1185">Reference proteome</keyword>
<gene>
    <name evidence="19" type="ORF">H072_11528</name>
</gene>
<feature type="signal peptide" evidence="17">
    <location>
        <begin position="1"/>
        <end position="19"/>
    </location>
</feature>
<evidence type="ECO:0000256" key="8">
    <source>
        <dbReference type="ARBA" id="ARBA00022723"/>
    </source>
</evidence>
<organism evidence="19 20">
    <name type="scientific">Dactylellina haptotyla (strain CBS 200.50)</name>
    <name type="common">Nematode-trapping fungus</name>
    <name type="synonym">Monacrosporium haptotylum</name>
    <dbReference type="NCBI Taxonomy" id="1284197"/>
    <lineage>
        <taxon>Eukaryota</taxon>
        <taxon>Fungi</taxon>
        <taxon>Dikarya</taxon>
        <taxon>Ascomycota</taxon>
        <taxon>Pezizomycotina</taxon>
        <taxon>Orbiliomycetes</taxon>
        <taxon>Orbiliales</taxon>
        <taxon>Orbiliaceae</taxon>
        <taxon>Dactylellina</taxon>
    </lineage>
</organism>
<evidence type="ECO:0000256" key="3">
    <source>
        <dbReference type="ARBA" id="ARBA00010031"/>
    </source>
</evidence>
<evidence type="ECO:0000256" key="1">
    <source>
        <dbReference type="ARBA" id="ARBA00004609"/>
    </source>
</evidence>
<keyword evidence="5" id="KW-0964">Secreted</keyword>
<feature type="domain" description="CFEM" evidence="18">
    <location>
        <begin position="1"/>
        <end position="110"/>
    </location>
</feature>
<dbReference type="OrthoDB" id="3065412at2759"/>
<evidence type="ECO:0000256" key="15">
    <source>
        <dbReference type="PROSITE-ProRule" id="PRU01356"/>
    </source>
</evidence>
<dbReference type="GO" id="GO:0005886">
    <property type="term" value="C:plasma membrane"/>
    <property type="evidence" value="ECO:0007669"/>
    <property type="project" value="UniProtKB-SubCell"/>
</dbReference>
<keyword evidence="9 17" id="KW-0732">Signal</keyword>
<dbReference type="AlphaFoldDB" id="S8B7T1"/>
<name>S8B7T1_DACHA</name>
<keyword evidence="6 15" id="KW-0349">Heme</keyword>
<keyword evidence="13" id="KW-0325">Glycoprotein</keyword>
<evidence type="ECO:0000313" key="19">
    <source>
        <dbReference type="EMBL" id="EPS35063.1"/>
    </source>
</evidence>
<dbReference type="GO" id="GO:0098552">
    <property type="term" value="C:side of membrane"/>
    <property type="evidence" value="ECO:0007669"/>
    <property type="project" value="UniProtKB-KW"/>
</dbReference>
<dbReference type="OMA" id="CATDFAC"/>
<dbReference type="GO" id="GO:0046872">
    <property type="term" value="F:metal ion binding"/>
    <property type="evidence" value="ECO:0007669"/>
    <property type="project" value="UniProtKB-UniRule"/>
</dbReference>
<evidence type="ECO:0000256" key="7">
    <source>
        <dbReference type="ARBA" id="ARBA00022622"/>
    </source>
</evidence>
<evidence type="ECO:0000256" key="2">
    <source>
        <dbReference type="ARBA" id="ARBA00004613"/>
    </source>
</evidence>
<keyword evidence="7" id="KW-0336">GPI-anchor</keyword>
<keyword evidence="10 15" id="KW-0408">Iron</keyword>
<keyword evidence="14" id="KW-0449">Lipoprotein</keyword>
<evidence type="ECO:0000256" key="4">
    <source>
        <dbReference type="ARBA" id="ARBA00022475"/>
    </source>
</evidence>
<dbReference type="STRING" id="1284197.S8B7T1"/>
<keyword evidence="4" id="KW-1003">Cell membrane</keyword>
<proteinExistence type="inferred from homology"/>
<feature type="disulfide bond" evidence="15">
    <location>
        <begin position="27"/>
        <end position="67"/>
    </location>
</feature>
<dbReference type="InterPro" id="IPR008427">
    <property type="entry name" value="Extracellular_membr_CFEM_dom"/>
</dbReference>
<keyword evidence="11" id="KW-0472">Membrane</keyword>
<evidence type="ECO:0000313" key="20">
    <source>
        <dbReference type="Proteomes" id="UP000015100"/>
    </source>
</evidence>
<evidence type="ECO:0000256" key="12">
    <source>
        <dbReference type="ARBA" id="ARBA00023157"/>
    </source>
</evidence>
<evidence type="ECO:0000256" key="10">
    <source>
        <dbReference type="ARBA" id="ARBA00023004"/>
    </source>
</evidence>
<dbReference type="Proteomes" id="UP000015100">
    <property type="component" value="Unassembled WGS sequence"/>
</dbReference>
<reference evidence="20" key="2">
    <citation type="submission" date="2013-04" db="EMBL/GenBank/DDBJ databases">
        <title>Genomic mechanisms accounting for the adaptation to parasitism in nematode-trapping fungi.</title>
        <authorList>
            <person name="Ahren D.G."/>
        </authorList>
    </citation>
    <scope>NUCLEOTIDE SEQUENCE [LARGE SCALE GENOMIC DNA]</scope>
    <source>
        <strain evidence="20">CBS 200.50</strain>
    </source>
</reference>
<dbReference type="Pfam" id="PF05730">
    <property type="entry name" value="CFEM"/>
    <property type="match status" value="1"/>
</dbReference>
<dbReference type="PROSITE" id="PS52012">
    <property type="entry name" value="CFEM"/>
    <property type="match status" value="1"/>
</dbReference>
<feature type="region of interest" description="Disordered" evidence="16">
    <location>
        <begin position="93"/>
        <end position="127"/>
    </location>
</feature>
<feature type="chain" id="PRO_5004561023" description="CFEM domain-containing protein" evidence="17">
    <location>
        <begin position="20"/>
        <end position="127"/>
    </location>
</feature>
<keyword evidence="8 15" id="KW-0479">Metal-binding</keyword>
<evidence type="ECO:0000256" key="9">
    <source>
        <dbReference type="ARBA" id="ARBA00022729"/>
    </source>
</evidence>
<evidence type="ECO:0000256" key="17">
    <source>
        <dbReference type="SAM" id="SignalP"/>
    </source>
</evidence>
<keyword evidence="12 15" id="KW-1015">Disulfide bond</keyword>
<feature type="disulfide bond" evidence="15">
    <location>
        <begin position="31"/>
        <end position="62"/>
    </location>
</feature>
<evidence type="ECO:0000256" key="14">
    <source>
        <dbReference type="ARBA" id="ARBA00023288"/>
    </source>
</evidence>
<evidence type="ECO:0000256" key="11">
    <source>
        <dbReference type="ARBA" id="ARBA00023136"/>
    </source>
</evidence>
<reference evidence="19 20" key="1">
    <citation type="journal article" date="2013" name="PLoS Genet.">
        <title>Genomic mechanisms accounting for the adaptation to parasitism in nematode-trapping fungi.</title>
        <authorList>
            <person name="Meerupati T."/>
            <person name="Andersson K.M."/>
            <person name="Friman E."/>
            <person name="Kumar D."/>
            <person name="Tunlid A."/>
            <person name="Ahren D."/>
        </authorList>
    </citation>
    <scope>NUCLEOTIDE SEQUENCE [LARGE SCALE GENOMIC DNA]</scope>
    <source>
        <strain evidence="19 20">CBS 200.50</strain>
    </source>
</reference>
<evidence type="ECO:0000259" key="18">
    <source>
        <dbReference type="PROSITE" id="PS52012"/>
    </source>
</evidence>
<dbReference type="HOGENOM" id="CLU_063084_4_2_1"/>
<feature type="disulfide bond" evidence="15">
    <location>
        <begin position="50"/>
        <end position="83"/>
    </location>
</feature>
<evidence type="ECO:0000256" key="13">
    <source>
        <dbReference type="ARBA" id="ARBA00023180"/>
    </source>
</evidence>
<accession>S8B7T1</accession>
<evidence type="ECO:0000256" key="5">
    <source>
        <dbReference type="ARBA" id="ARBA00022525"/>
    </source>
</evidence>
<comment type="similarity">
    <text evidence="3">Belongs to the RBT5 family.</text>
</comment>
<feature type="binding site" description="axial binding residue" evidence="15">
    <location>
        <position position="45"/>
    </location>
    <ligand>
        <name>heme</name>
        <dbReference type="ChEBI" id="CHEBI:30413"/>
    </ligand>
    <ligandPart>
        <name>Fe</name>
        <dbReference type="ChEBI" id="CHEBI:18248"/>
    </ligandPart>
</feature>
<sequence length="127" mass="13077">MKFSTVILAVGTFATAVYGQLDAFPNCAQSCLLTGVQASGCSLTDFKCACTAQPFFDKSLPCIQSSCSTADQDKARTAALGLCKSVGIDITDKLPPPSGGGSTTTSAPPTGPTGGSPCKPKLRFRRY</sequence>
<dbReference type="EMBL" id="AQGS01001233">
    <property type="protein sequence ID" value="EPS35063.1"/>
    <property type="molecule type" value="Genomic_DNA"/>
</dbReference>
<evidence type="ECO:0000256" key="16">
    <source>
        <dbReference type="SAM" id="MobiDB-lite"/>
    </source>
</evidence>
<feature type="disulfide bond" evidence="15">
    <location>
        <begin position="41"/>
        <end position="48"/>
    </location>
</feature>
<evidence type="ECO:0000256" key="6">
    <source>
        <dbReference type="ARBA" id="ARBA00022617"/>
    </source>
</evidence>
<dbReference type="GO" id="GO:0005576">
    <property type="term" value="C:extracellular region"/>
    <property type="evidence" value="ECO:0007669"/>
    <property type="project" value="UniProtKB-SubCell"/>
</dbReference>
<dbReference type="PANTHER" id="PTHR37928">
    <property type="entry name" value="CFEM DOMAIN PROTEIN (AFU_ORTHOLOGUE AFUA_6G14090)"/>
    <property type="match status" value="1"/>
</dbReference>
<dbReference type="SMART" id="SM00747">
    <property type="entry name" value="CFEM"/>
    <property type="match status" value="1"/>
</dbReference>
<comment type="subcellular location">
    <subcellularLocation>
        <location evidence="1">Cell membrane</location>
        <topology evidence="1">Lipid-anchor</topology>
        <topology evidence="1">GPI-anchor</topology>
    </subcellularLocation>
    <subcellularLocation>
        <location evidence="2">Secreted</location>
    </subcellularLocation>
</comment>
<comment type="caution">
    <text evidence="19">The sequence shown here is derived from an EMBL/GenBank/DDBJ whole genome shotgun (WGS) entry which is preliminary data.</text>
</comment>